<feature type="compositionally biased region" description="Basic and acidic residues" evidence="7">
    <location>
        <begin position="292"/>
        <end position="302"/>
    </location>
</feature>
<dbReference type="Pfam" id="PF07727">
    <property type="entry name" value="RVT_2"/>
    <property type="match status" value="1"/>
</dbReference>
<dbReference type="PANTHER" id="PTHR42648">
    <property type="entry name" value="TRANSPOSASE, PUTATIVE-RELATED"/>
    <property type="match status" value="1"/>
</dbReference>
<comment type="catalytic activity">
    <reaction evidence="4">
        <text>DNA(n) + a 2'-deoxyribonucleoside 5'-triphosphate = DNA(n+1) + diphosphate</text>
        <dbReference type="Rhea" id="RHEA:22508"/>
        <dbReference type="Rhea" id="RHEA-COMP:17339"/>
        <dbReference type="Rhea" id="RHEA-COMP:17340"/>
        <dbReference type="ChEBI" id="CHEBI:33019"/>
        <dbReference type="ChEBI" id="CHEBI:61560"/>
        <dbReference type="ChEBI" id="CHEBI:173112"/>
        <dbReference type="EC" id="2.7.7.49"/>
    </reaction>
</comment>
<accession>A0A8J5NTY4</accession>
<dbReference type="GO" id="GO:0004190">
    <property type="term" value="F:aspartic-type endopeptidase activity"/>
    <property type="evidence" value="ECO:0007669"/>
    <property type="project" value="InterPro"/>
</dbReference>
<feature type="domain" description="Integrase catalytic" evidence="10">
    <location>
        <begin position="586"/>
        <end position="762"/>
    </location>
</feature>
<evidence type="ECO:0000256" key="2">
    <source>
        <dbReference type="ARBA" id="ARBA00022723"/>
    </source>
</evidence>
<dbReference type="InterPro" id="IPR039537">
    <property type="entry name" value="Retrotran_Ty1/copia-like"/>
</dbReference>
<keyword evidence="3" id="KW-0378">Hydrolase</keyword>
<evidence type="ECO:0000313" key="11">
    <source>
        <dbReference type="EMBL" id="KAG7407040.1"/>
    </source>
</evidence>
<dbReference type="InterPro" id="IPR001584">
    <property type="entry name" value="Integrase_cat-core"/>
</dbReference>
<comment type="catalytic activity">
    <reaction evidence="5">
        <text>DNA(n) + a 2'-deoxyribonucleoside 5'-triphosphate = DNA(n+1) + diphosphate</text>
        <dbReference type="Rhea" id="RHEA:22508"/>
        <dbReference type="Rhea" id="RHEA-COMP:17339"/>
        <dbReference type="Rhea" id="RHEA-COMP:17340"/>
        <dbReference type="ChEBI" id="CHEBI:33019"/>
        <dbReference type="ChEBI" id="CHEBI:61560"/>
        <dbReference type="ChEBI" id="CHEBI:173112"/>
        <dbReference type="EC" id="2.7.7.7"/>
    </reaction>
</comment>
<dbReference type="PANTHER" id="PTHR42648:SF24">
    <property type="entry name" value="INTEGRASE CATALYTIC DOMAIN-CONTAINING PROTEIN"/>
    <property type="match status" value="1"/>
</dbReference>
<feature type="compositionally biased region" description="Polar residues" evidence="7">
    <location>
        <begin position="270"/>
        <end position="283"/>
    </location>
</feature>
<dbReference type="GO" id="GO:0003964">
    <property type="term" value="F:RNA-directed DNA polymerase activity"/>
    <property type="evidence" value="ECO:0007669"/>
    <property type="project" value="UniProtKB-EC"/>
</dbReference>
<dbReference type="GO" id="GO:0008270">
    <property type="term" value="F:zinc ion binding"/>
    <property type="evidence" value="ECO:0007669"/>
    <property type="project" value="UniProtKB-KW"/>
</dbReference>
<keyword evidence="1" id="KW-0815">Transposition</keyword>
<reference evidence="11" key="1">
    <citation type="submission" date="2021-04" db="EMBL/GenBank/DDBJ databases">
        <title>First draft genome resource for Brassicaceae pathogens Fusarium oxysporum f. sp. raphani and Fusarium oxysporum f. sp. rapae.</title>
        <authorList>
            <person name="Asai S."/>
        </authorList>
    </citation>
    <scope>NUCLEOTIDE SEQUENCE</scope>
    <source>
        <strain evidence="11">Tf1208</strain>
    </source>
</reference>
<dbReference type="PROSITE" id="PS50158">
    <property type="entry name" value="ZF_CCHC"/>
    <property type="match status" value="1"/>
</dbReference>
<keyword evidence="6" id="KW-0862">Zinc</keyword>
<proteinExistence type="predicted"/>
<dbReference type="PROSITE" id="PS50994">
    <property type="entry name" value="INTEGRASE"/>
    <property type="match status" value="1"/>
</dbReference>
<name>A0A8J5NTY4_FUSOX</name>
<dbReference type="AlphaFoldDB" id="A0A8J5NTY4"/>
<evidence type="ECO:0000256" key="5">
    <source>
        <dbReference type="ARBA" id="ARBA00049244"/>
    </source>
</evidence>
<dbReference type="PROSITE" id="PS50175">
    <property type="entry name" value="ASP_PROT_RETROV"/>
    <property type="match status" value="1"/>
</dbReference>
<organism evidence="11 12">
    <name type="scientific">Fusarium oxysporum f. sp. rapae</name>
    <dbReference type="NCBI Taxonomy" id="485398"/>
    <lineage>
        <taxon>Eukaryota</taxon>
        <taxon>Fungi</taxon>
        <taxon>Dikarya</taxon>
        <taxon>Ascomycota</taxon>
        <taxon>Pezizomycotina</taxon>
        <taxon>Sordariomycetes</taxon>
        <taxon>Hypocreomycetidae</taxon>
        <taxon>Hypocreales</taxon>
        <taxon>Nectriaceae</taxon>
        <taxon>Fusarium</taxon>
        <taxon>Fusarium oxysporum species complex</taxon>
    </lineage>
</organism>
<dbReference type="EMBL" id="JAELUQ010000010">
    <property type="protein sequence ID" value="KAG7407040.1"/>
    <property type="molecule type" value="Genomic_DNA"/>
</dbReference>
<feature type="domain" description="CCHC-type" evidence="8">
    <location>
        <begin position="250"/>
        <end position="265"/>
    </location>
</feature>
<gene>
    <name evidence="11" type="ORF">Forpe1208_v012819</name>
</gene>
<dbReference type="Pfam" id="PF25597">
    <property type="entry name" value="SH3_retrovirus"/>
    <property type="match status" value="1"/>
</dbReference>
<evidence type="ECO:0000256" key="1">
    <source>
        <dbReference type="ARBA" id="ARBA00022578"/>
    </source>
</evidence>
<evidence type="ECO:0000259" key="8">
    <source>
        <dbReference type="PROSITE" id="PS50158"/>
    </source>
</evidence>
<feature type="region of interest" description="Disordered" evidence="7">
    <location>
        <begin position="209"/>
        <end position="249"/>
    </location>
</feature>
<evidence type="ECO:0000256" key="7">
    <source>
        <dbReference type="SAM" id="MobiDB-lite"/>
    </source>
</evidence>
<dbReference type="InterPro" id="IPR001878">
    <property type="entry name" value="Znf_CCHC"/>
</dbReference>
<feature type="domain" description="Peptidase A2" evidence="9">
    <location>
        <begin position="402"/>
        <end position="483"/>
    </location>
</feature>
<evidence type="ECO:0000256" key="3">
    <source>
        <dbReference type="ARBA" id="ARBA00022801"/>
    </source>
</evidence>
<evidence type="ECO:0000256" key="4">
    <source>
        <dbReference type="ARBA" id="ARBA00048173"/>
    </source>
</evidence>
<dbReference type="InterPro" id="IPR001995">
    <property type="entry name" value="Peptidase_A2_cat"/>
</dbReference>
<dbReference type="GO" id="GO:0003676">
    <property type="term" value="F:nucleic acid binding"/>
    <property type="evidence" value="ECO:0007669"/>
    <property type="project" value="InterPro"/>
</dbReference>
<evidence type="ECO:0000259" key="9">
    <source>
        <dbReference type="PROSITE" id="PS50175"/>
    </source>
</evidence>
<dbReference type="InterPro" id="IPR013103">
    <property type="entry name" value="RVT_2"/>
</dbReference>
<evidence type="ECO:0000313" key="12">
    <source>
        <dbReference type="Proteomes" id="UP000694050"/>
    </source>
</evidence>
<dbReference type="GO" id="GO:0003887">
    <property type="term" value="F:DNA-directed DNA polymerase activity"/>
    <property type="evidence" value="ECO:0007669"/>
    <property type="project" value="UniProtKB-EC"/>
</dbReference>
<feature type="region of interest" description="Disordered" evidence="7">
    <location>
        <begin position="261"/>
        <end position="310"/>
    </location>
</feature>
<dbReference type="GO" id="GO:0032196">
    <property type="term" value="P:transposition"/>
    <property type="evidence" value="ECO:0007669"/>
    <property type="project" value="UniProtKB-KW"/>
</dbReference>
<protein>
    <submittedName>
        <fullName evidence="11">Retrovirus-related Pol polyprotein from transposon TNT</fullName>
    </submittedName>
</protein>
<dbReference type="GO" id="GO:0006508">
    <property type="term" value="P:proteolysis"/>
    <property type="evidence" value="ECO:0007669"/>
    <property type="project" value="InterPro"/>
</dbReference>
<sequence>MSKPVAGSSEVIPKDLSDAEIKDIRNLKDLKLRLPTEQFLRGYKQWPAWKRHIEISMSAAGTWSGIELSSRGASKLLVQMQTIVADPITDFLSQYNDGRTAYQALCKRFDGATVQNKANIWSDLLSLKLKDPKNTTNHVDQFRILVKRYQAAGGEIPKEIERETFISSVEGVFDDWVGRLRFNQRLTTSFMPSVCDLQDDVVDESKRIWRQKKKEKGTQEKKPSNTAMSTQSQPQQPQQRPRKDFSEYTCHSCGQKGHIKRLCPNEKSGDTAQKSANPQGSRNRSWRSHYISTDKEDDKPDGKSSFSCHGGKNTHDVIAKAYKKLLERSCDVEKSAFYLTGDVMQEEVVCEAEEGAHRPPNLKIIDPDVCDEDQISQRESLQHQNYIAQSLSIDSRFENEKDRWLWDTGSDLHVINNEKWYRDGEWAELEETVPIITGGGTVYPTAVGTALVTLHNGSDTNTISLTHTVLVRDFPLNIFSGEKLYLAGGYLQKNNVVNRSDEVITTIDVKARGFLLQVVGGVIGSRQDHKAMLTSQEIRETKLWHRRLVHSSYEAVNKTMKATTGGIHPTQLVKTTCDPCELAKSTRYTPKDTRERAAKSLQRVHFDLCEFKPVTPEGYRMMLLANDDKSRWKRIQLLRRKADASAAVEFMVEEWMTMTESSAPIELQFDGGREFINSYTRNKCRQRGIRIIITPPHSHEQNGPVERSHRAVLEKARTAMIEADIPLELWGEILLATVHVMNITASVVLDWKTPHEVLYDDYMPGDNKPSISHLRTLGCKAFVNIEPEKRVKSEKSLARGWEGILVGYQGKHLYKIWNPKEKKVVITSHVVFHEKVPLPADHDVVRTRPPGAFKSKHSPEQFEIRQIDSDNGNEAIVMHSQRRADPPTVIAALAQDDGPEWREAFYDEIKSLFDSGCIKFVPRSSVPSGKKLITVKWVSKYKRDYHGEIVRRKGRIVARGFEQREGIDYNETFASTARPASWRIIIAFSVQHGRKITQADVITAYLRGDLDEEIYMRCFELLTDFLNDPRYAHYAQEFAFTEDSVILLRQAIYGLKQSGRQWQKKLREEMKKIDMTQIKSDTAVYLDHIRKIITLSYVDDLLTSAPDEAVTASYYKDLRTNLEIKEMGFPQLFLGVVLQQISDGIALDQKEYIKGILEDFDMINCNSVSTPMEPGSYREAKLEKQQQAEAVMKEKYASIVGKVNYLVSQTRPDIAFANGLWARFLSNPTENQFSCAKRLLRYLQQFIDLRIRYRKMSEEEETFGNPS</sequence>
<dbReference type="SMART" id="SM00343">
    <property type="entry name" value="ZnF_C2HC"/>
    <property type="match status" value="1"/>
</dbReference>
<dbReference type="Proteomes" id="UP000694050">
    <property type="component" value="Unassembled WGS sequence"/>
</dbReference>
<evidence type="ECO:0000259" key="10">
    <source>
        <dbReference type="PROSITE" id="PS50994"/>
    </source>
</evidence>
<evidence type="ECO:0000256" key="6">
    <source>
        <dbReference type="PROSITE-ProRule" id="PRU00047"/>
    </source>
</evidence>
<comment type="caution">
    <text evidence="11">The sequence shown here is derived from an EMBL/GenBank/DDBJ whole genome shotgun (WGS) entry which is preliminary data.</text>
</comment>
<dbReference type="InterPro" id="IPR057670">
    <property type="entry name" value="SH3_retrovirus"/>
</dbReference>
<keyword evidence="2" id="KW-0479">Metal-binding</keyword>
<keyword evidence="6" id="KW-0863">Zinc-finger</keyword>
<dbReference type="GO" id="GO:0015074">
    <property type="term" value="P:DNA integration"/>
    <property type="evidence" value="ECO:0007669"/>
    <property type="project" value="InterPro"/>
</dbReference>